<dbReference type="FunFam" id="1.20.5.110:FF:000060">
    <property type="entry name" value="SNARE complex subunit (Syn8)"/>
    <property type="match status" value="1"/>
</dbReference>
<keyword evidence="4" id="KW-0175">Coiled coil</keyword>
<dbReference type="SUPFAM" id="SSF58038">
    <property type="entry name" value="SNARE fusion complex"/>
    <property type="match status" value="1"/>
</dbReference>
<feature type="region of interest" description="Disordered" evidence="6">
    <location>
        <begin position="79"/>
        <end position="148"/>
    </location>
</feature>
<evidence type="ECO:0000256" key="3">
    <source>
        <dbReference type="ARBA" id="ARBA00022927"/>
    </source>
</evidence>
<dbReference type="CDD" id="cd15859">
    <property type="entry name" value="SNARE_SYN8"/>
    <property type="match status" value="1"/>
</dbReference>
<dbReference type="PROSITE" id="PS50192">
    <property type="entry name" value="T_SNARE"/>
    <property type="match status" value="1"/>
</dbReference>
<dbReference type="GO" id="GO:0006906">
    <property type="term" value="P:vesicle fusion"/>
    <property type="evidence" value="ECO:0007669"/>
    <property type="project" value="TreeGrafter"/>
</dbReference>
<evidence type="ECO:0000256" key="1">
    <source>
        <dbReference type="ARBA" id="ARBA00004308"/>
    </source>
</evidence>
<dbReference type="PANTHER" id="PTHR19957:SF423">
    <property type="entry name" value="SYNTAXIN-8-RELATED"/>
    <property type="match status" value="1"/>
</dbReference>
<evidence type="ECO:0000256" key="2">
    <source>
        <dbReference type="ARBA" id="ARBA00022448"/>
    </source>
</evidence>
<dbReference type="GO" id="GO:0048278">
    <property type="term" value="P:vesicle docking"/>
    <property type="evidence" value="ECO:0007669"/>
    <property type="project" value="TreeGrafter"/>
</dbReference>
<dbReference type="GO" id="GO:0005484">
    <property type="term" value="F:SNAP receptor activity"/>
    <property type="evidence" value="ECO:0007669"/>
    <property type="project" value="TreeGrafter"/>
</dbReference>
<proteinExistence type="predicted"/>
<reference evidence="9" key="1">
    <citation type="submission" date="2022-11" db="EMBL/GenBank/DDBJ databases">
        <title>Chromosomal genome sequence assembly and mating type (MAT) locus characterization of the leprose asexual lichenized fungus Lepraria neglecta (Nyl.) Erichsen.</title>
        <authorList>
            <person name="Allen J.L."/>
            <person name="Pfeffer B."/>
        </authorList>
    </citation>
    <scope>NUCLEOTIDE SEQUENCE</scope>
    <source>
        <strain evidence="9">Allen 5258</strain>
    </source>
</reference>
<keyword evidence="2" id="KW-0813">Transport</keyword>
<dbReference type="GO" id="GO:0006886">
    <property type="term" value="P:intracellular protein transport"/>
    <property type="evidence" value="ECO:0007669"/>
    <property type="project" value="TreeGrafter"/>
</dbReference>
<keyword evidence="7" id="KW-1133">Transmembrane helix</keyword>
<feature type="compositionally biased region" description="Polar residues" evidence="6">
    <location>
        <begin position="79"/>
        <end position="96"/>
    </location>
</feature>
<evidence type="ECO:0000256" key="4">
    <source>
        <dbReference type="ARBA" id="ARBA00023054"/>
    </source>
</evidence>
<dbReference type="GO" id="GO:0006896">
    <property type="term" value="P:Golgi to vacuole transport"/>
    <property type="evidence" value="ECO:0007669"/>
    <property type="project" value="UniProtKB-ARBA"/>
</dbReference>
<keyword evidence="5 7" id="KW-0472">Membrane</keyword>
<evidence type="ECO:0000259" key="8">
    <source>
        <dbReference type="PROSITE" id="PS50192"/>
    </source>
</evidence>
<feature type="compositionally biased region" description="Polar residues" evidence="6">
    <location>
        <begin position="115"/>
        <end position="135"/>
    </location>
</feature>
<keyword evidence="7" id="KW-0812">Transmembrane</keyword>
<dbReference type="GO" id="GO:0000149">
    <property type="term" value="F:SNARE binding"/>
    <property type="evidence" value="ECO:0007669"/>
    <property type="project" value="TreeGrafter"/>
</dbReference>
<accession>A0AAE0DLS2</accession>
<keyword evidence="3" id="KW-0653">Protein transport</keyword>
<dbReference type="InterPro" id="IPR000727">
    <property type="entry name" value="T_SNARE_dom"/>
</dbReference>
<name>A0AAE0DLS2_9LECA</name>
<dbReference type="SMART" id="SM00397">
    <property type="entry name" value="t_SNARE"/>
    <property type="match status" value="1"/>
</dbReference>
<comment type="caution">
    <text evidence="9">The sequence shown here is derived from an EMBL/GenBank/DDBJ whole genome shotgun (WGS) entry which is preliminary data.</text>
</comment>
<feature type="transmembrane region" description="Helical" evidence="7">
    <location>
        <begin position="251"/>
        <end position="268"/>
    </location>
</feature>
<dbReference type="Proteomes" id="UP001276659">
    <property type="component" value="Unassembled WGS sequence"/>
</dbReference>
<keyword evidence="10" id="KW-1185">Reference proteome</keyword>
<evidence type="ECO:0000256" key="6">
    <source>
        <dbReference type="SAM" id="MobiDB-lite"/>
    </source>
</evidence>
<dbReference type="AlphaFoldDB" id="A0AAE0DLS2"/>
<dbReference type="InterPro" id="IPR045242">
    <property type="entry name" value="Syntaxin"/>
</dbReference>
<evidence type="ECO:0000313" key="10">
    <source>
        <dbReference type="Proteomes" id="UP001276659"/>
    </source>
</evidence>
<dbReference type="EMBL" id="JASNWA010000006">
    <property type="protein sequence ID" value="KAK3174496.1"/>
    <property type="molecule type" value="Genomic_DNA"/>
</dbReference>
<dbReference type="Pfam" id="PF05739">
    <property type="entry name" value="SNARE"/>
    <property type="match status" value="1"/>
</dbReference>
<gene>
    <name evidence="9" type="ORF">OEA41_001742</name>
</gene>
<dbReference type="GO" id="GO:0031201">
    <property type="term" value="C:SNARE complex"/>
    <property type="evidence" value="ECO:0007669"/>
    <property type="project" value="TreeGrafter"/>
</dbReference>
<protein>
    <recommendedName>
        <fullName evidence="8">t-SNARE coiled-coil homology domain-containing protein</fullName>
    </recommendedName>
</protein>
<organism evidence="9 10">
    <name type="scientific">Lepraria neglecta</name>
    <dbReference type="NCBI Taxonomy" id="209136"/>
    <lineage>
        <taxon>Eukaryota</taxon>
        <taxon>Fungi</taxon>
        <taxon>Dikarya</taxon>
        <taxon>Ascomycota</taxon>
        <taxon>Pezizomycotina</taxon>
        <taxon>Lecanoromycetes</taxon>
        <taxon>OSLEUM clade</taxon>
        <taxon>Lecanoromycetidae</taxon>
        <taxon>Lecanorales</taxon>
        <taxon>Lecanorineae</taxon>
        <taxon>Stereocaulaceae</taxon>
        <taxon>Lepraria</taxon>
    </lineage>
</organism>
<feature type="domain" description="T-SNARE coiled-coil homology" evidence="8">
    <location>
        <begin position="179"/>
        <end position="241"/>
    </location>
</feature>
<evidence type="ECO:0000313" key="9">
    <source>
        <dbReference type="EMBL" id="KAK3174496.1"/>
    </source>
</evidence>
<sequence length="270" mass="30261">MANPSQIYLLADHIKLSLLERQRAISLNLEPNSQDGHISRSLDSMREGIEALEAQQSQQGDSDGTASRLRSQYDDLTSQFRGFPTKSTSSSVSQPNDPALSSDFAHAKDTRPRIPSSSSFLKRSATDSPNLSKSVRFTDAPPDPEDEANRAALFPYRDEPEGPPDQSQLDNQQIHTYHKQVLQAQDDQLDRLGESIGRQRDLSIQIGDELDDHIQMLDDVEVHVDRHQTRLDGAKRQLGNVARRARDNKQITIILVLIIILVLLIVILKN</sequence>
<comment type="subcellular location">
    <subcellularLocation>
        <location evidence="1">Endomembrane system</location>
    </subcellularLocation>
</comment>
<dbReference type="GO" id="GO:0005768">
    <property type="term" value="C:endosome"/>
    <property type="evidence" value="ECO:0007669"/>
    <property type="project" value="UniProtKB-ARBA"/>
</dbReference>
<evidence type="ECO:0000256" key="5">
    <source>
        <dbReference type="ARBA" id="ARBA00023136"/>
    </source>
</evidence>
<dbReference type="Gene3D" id="1.20.5.110">
    <property type="match status" value="1"/>
</dbReference>
<dbReference type="PANTHER" id="PTHR19957">
    <property type="entry name" value="SYNTAXIN"/>
    <property type="match status" value="1"/>
</dbReference>
<evidence type="ECO:0000256" key="7">
    <source>
        <dbReference type="SAM" id="Phobius"/>
    </source>
</evidence>